<keyword evidence="9" id="KW-1133">Transmembrane helix</keyword>
<keyword evidence="6" id="KW-0418">Kinase</keyword>
<dbReference type="InterPro" id="IPR011990">
    <property type="entry name" value="TPR-like_helical_dom_sf"/>
</dbReference>
<dbReference type="Gene3D" id="3.30.450.20">
    <property type="entry name" value="PAS domain"/>
    <property type="match status" value="1"/>
</dbReference>
<sequence length="694" mass="80852">MKYIFLFIIHITISAHILSQSISFNKVEELNHYAELLMSNDPDSAITIFKNLSSQFEQTHNIFYKSCVLYYQALTLYKTNDLHQSESILNEISFDTKMDSQIIFEIKKLQLLGNIEYQQVHYAKAAQYYKKALEWAKQINHNVMRAELNENLGQIYDKTNNADKAIPFYLRSYKLNTLIQKIPSIQMCALSLGRLYLSQNKMDSASYFIAKSKELAFELNDTSMIAESTIEEGNLNLQIKNFDRTKALITQIDKLLHNQNNPNLKVRQYVLEGNYSLLTQDENTAVTKYNNAINYTKKGFTFYIEYYIYSNMADAYFKVGNFPKAFEYLKYITKLKLAYSNKENSNIANEARKNSEIQVRDREIEFLQLQNELKQQKLQKEIKSRELLTIENRLKEHSLQSEKLLTASVLREQALQNDQLNNEKKLNAALLRENELKLINLKDESNIRKYLWCIIAILSILGGFIFLLFKKLKSNHTLIVKQKNDLEYINKEVHHRVKNNLQVISSLLDIQSQSNVDEKVKEVLQESKLRVQSMAFIHQNLYEDEGMNLVDMKNYIQNLIDHLYTTFHKNSERINIETNVSPVLLHMDIVVSVGMIINELVTNSLKYAFLNKKEGTIKVHLSERNHFITFIVEDNGQGLPPQLDVFTIKSFGYKMIRAFVQKLKAQMTIESDAGTKISIVFPIKKESTHDRNKS</sequence>
<keyword evidence="3" id="KW-0597">Phosphoprotein</keyword>
<keyword evidence="8" id="KW-0175">Coiled coil</keyword>
<keyword evidence="9" id="KW-0472">Membrane</keyword>
<dbReference type="SMART" id="SM00028">
    <property type="entry name" value="TPR"/>
    <property type="match status" value="3"/>
</dbReference>
<dbReference type="InterPro" id="IPR019734">
    <property type="entry name" value="TPR_rpt"/>
</dbReference>
<reference evidence="11 12" key="1">
    <citation type="submission" date="2020-10" db="EMBL/GenBank/DDBJ databases">
        <title>Connecting structure to function with the recovery of over 1000 high-quality activated sludge metagenome-assembled genomes encoding full-length rRNA genes using long-read sequencing.</title>
        <authorList>
            <person name="Singleton C.M."/>
            <person name="Petriglieri F."/>
            <person name="Kristensen J.M."/>
            <person name="Kirkegaard R.H."/>
            <person name="Michaelsen T.Y."/>
            <person name="Andersen M.H."/>
            <person name="Karst S.M."/>
            <person name="Dueholm M.S."/>
            <person name="Nielsen P.H."/>
            <person name="Albertsen M."/>
        </authorList>
    </citation>
    <scope>NUCLEOTIDE SEQUENCE [LARGE SCALE GENOMIC DNA]</scope>
    <source>
        <strain evidence="11">Ribe_18-Q3-R11-54_BAT3C.373</strain>
    </source>
</reference>
<evidence type="ECO:0000256" key="9">
    <source>
        <dbReference type="SAM" id="Phobius"/>
    </source>
</evidence>
<dbReference type="GO" id="GO:0005524">
    <property type="term" value="F:ATP binding"/>
    <property type="evidence" value="ECO:0007669"/>
    <property type="project" value="UniProtKB-KW"/>
</dbReference>
<evidence type="ECO:0000256" key="8">
    <source>
        <dbReference type="SAM" id="Coils"/>
    </source>
</evidence>
<proteinExistence type="predicted"/>
<keyword evidence="4" id="KW-0808">Transferase</keyword>
<feature type="domain" description="Histidine kinase" evidence="10">
    <location>
        <begin position="492"/>
        <end position="685"/>
    </location>
</feature>
<evidence type="ECO:0000256" key="3">
    <source>
        <dbReference type="ARBA" id="ARBA00022553"/>
    </source>
</evidence>
<evidence type="ECO:0000256" key="5">
    <source>
        <dbReference type="ARBA" id="ARBA00022741"/>
    </source>
</evidence>
<feature type="transmembrane region" description="Helical" evidence="9">
    <location>
        <begin position="449"/>
        <end position="469"/>
    </location>
</feature>
<dbReference type="EMBL" id="JADKFW010000010">
    <property type="protein sequence ID" value="MBK9718316.1"/>
    <property type="molecule type" value="Genomic_DNA"/>
</dbReference>
<dbReference type="SMART" id="SM00387">
    <property type="entry name" value="HATPase_c"/>
    <property type="match status" value="1"/>
</dbReference>
<gene>
    <name evidence="11" type="ORF">IPO85_12560</name>
</gene>
<dbReference type="InterPro" id="IPR003594">
    <property type="entry name" value="HATPase_dom"/>
</dbReference>
<dbReference type="PANTHER" id="PTHR41523">
    <property type="entry name" value="TWO-COMPONENT SYSTEM SENSOR PROTEIN"/>
    <property type="match status" value="1"/>
</dbReference>
<comment type="catalytic activity">
    <reaction evidence="1">
        <text>ATP + protein L-histidine = ADP + protein N-phospho-L-histidine.</text>
        <dbReference type="EC" id="2.7.13.3"/>
    </reaction>
</comment>
<accession>A0A9D7XF53</accession>
<dbReference type="Pfam" id="PF07568">
    <property type="entry name" value="HisKA_2"/>
    <property type="match status" value="1"/>
</dbReference>
<dbReference type="Pfam" id="PF13424">
    <property type="entry name" value="TPR_12"/>
    <property type="match status" value="1"/>
</dbReference>
<dbReference type="Gene3D" id="1.25.40.10">
    <property type="entry name" value="Tetratricopeptide repeat domain"/>
    <property type="match status" value="2"/>
</dbReference>
<evidence type="ECO:0000259" key="10">
    <source>
        <dbReference type="PROSITE" id="PS50109"/>
    </source>
</evidence>
<evidence type="ECO:0000256" key="1">
    <source>
        <dbReference type="ARBA" id="ARBA00000085"/>
    </source>
</evidence>
<dbReference type="SUPFAM" id="SSF55874">
    <property type="entry name" value="ATPase domain of HSP90 chaperone/DNA topoisomerase II/histidine kinase"/>
    <property type="match status" value="1"/>
</dbReference>
<keyword evidence="7" id="KW-0067">ATP-binding</keyword>
<evidence type="ECO:0000256" key="4">
    <source>
        <dbReference type="ARBA" id="ARBA00022679"/>
    </source>
</evidence>
<name>A0A9D7XF53_9BACT</name>
<evidence type="ECO:0000313" key="11">
    <source>
        <dbReference type="EMBL" id="MBK9718316.1"/>
    </source>
</evidence>
<evidence type="ECO:0000256" key="7">
    <source>
        <dbReference type="ARBA" id="ARBA00022840"/>
    </source>
</evidence>
<dbReference type="EC" id="2.7.13.3" evidence="2"/>
<evidence type="ECO:0000256" key="2">
    <source>
        <dbReference type="ARBA" id="ARBA00012438"/>
    </source>
</evidence>
<organism evidence="11 12">
    <name type="scientific">Candidatus Defluviibacterium haderslevense</name>
    <dbReference type="NCBI Taxonomy" id="2981993"/>
    <lineage>
        <taxon>Bacteria</taxon>
        <taxon>Pseudomonadati</taxon>
        <taxon>Bacteroidota</taxon>
        <taxon>Saprospiria</taxon>
        <taxon>Saprospirales</taxon>
        <taxon>Saprospiraceae</taxon>
        <taxon>Candidatus Defluviibacterium</taxon>
    </lineage>
</organism>
<keyword evidence="9" id="KW-0812">Transmembrane</keyword>
<dbReference type="Proteomes" id="UP000808349">
    <property type="component" value="Unassembled WGS sequence"/>
</dbReference>
<comment type="caution">
    <text evidence="11">The sequence shown here is derived from an EMBL/GenBank/DDBJ whole genome shotgun (WGS) entry which is preliminary data.</text>
</comment>
<feature type="coiled-coil region" evidence="8">
    <location>
        <begin position="359"/>
        <end position="386"/>
    </location>
</feature>
<dbReference type="InterPro" id="IPR036890">
    <property type="entry name" value="HATPase_C_sf"/>
</dbReference>
<protein>
    <recommendedName>
        <fullName evidence="2">histidine kinase</fullName>
        <ecNumber evidence="2">2.7.13.3</ecNumber>
    </recommendedName>
</protein>
<dbReference type="AlphaFoldDB" id="A0A9D7XF53"/>
<dbReference type="Pfam" id="PF02518">
    <property type="entry name" value="HATPase_c"/>
    <property type="match status" value="1"/>
</dbReference>
<evidence type="ECO:0000313" key="12">
    <source>
        <dbReference type="Proteomes" id="UP000808349"/>
    </source>
</evidence>
<keyword evidence="5" id="KW-0547">Nucleotide-binding</keyword>
<dbReference type="SUPFAM" id="SSF48452">
    <property type="entry name" value="TPR-like"/>
    <property type="match status" value="2"/>
</dbReference>
<dbReference type="Gene3D" id="3.30.565.10">
    <property type="entry name" value="Histidine kinase-like ATPase, C-terminal domain"/>
    <property type="match status" value="1"/>
</dbReference>
<dbReference type="InterPro" id="IPR005467">
    <property type="entry name" value="His_kinase_dom"/>
</dbReference>
<dbReference type="InterPro" id="IPR011495">
    <property type="entry name" value="Sig_transdc_His_kin_sub2_dim/P"/>
</dbReference>
<dbReference type="PANTHER" id="PTHR41523:SF8">
    <property type="entry name" value="ETHYLENE RESPONSE SENSOR PROTEIN"/>
    <property type="match status" value="1"/>
</dbReference>
<dbReference type="PROSITE" id="PS50109">
    <property type="entry name" value="HIS_KIN"/>
    <property type="match status" value="1"/>
</dbReference>
<evidence type="ECO:0000256" key="6">
    <source>
        <dbReference type="ARBA" id="ARBA00022777"/>
    </source>
</evidence>
<dbReference type="GO" id="GO:0004673">
    <property type="term" value="F:protein histidine kinase activity"/>
    <property type="evidence" value="ECO:0007669"/>
    <property type="project" value="UniProtKB-EC"/>
</dbReference>